<dbReference type="Pfam" id="PF24390">
    <property type="entry name" value="PRTase-CE"/>
    <property type="match status" value="1"/>
</dbReference>
<dbReference type="Proteomes" id="UP001580391">
    <property type="component" value="Unassembled WGS sequence"/>
</dbReference>
<evidence type="ECO:0000259" key="1">
    <source>
        <dbReference type="Pfam" id="PF24390"/>
    </source>
</evidence>
<feature type="domain" description="PRTase-CE" evidence="1">
    <location>
        <begin position="12"/>
        <end position="284"/>
    </location>
</feature>
<feature type="non-terminal residue" evidence="2">
    <location>
        <position position="313"/>
    </location>
</feature>
<dbReference type="EMBL" id="JBHILJ010000042">
    <property type="protein sequence ID" value="MFB5738772.1"/>
    <property type="molecule type" value="Genomic_DNA"/>
</dbReference>
<gene>
    <name evidence="2" type="ORF">ACE5IX_19850</name>
</gene>
<dbReference type="InterPro" id="IPR056920">
    <property type="entry name" value="PRTase-CE"/>
</dbReference>
<proteinExistence type="predicted"/>
<sequence length="313" mass="36516">MKQFILSEEQFVQNWINNFDEEDHKAIKLLVDKLLLVPESKFLRKMDELLNEERERLRQNEAFAPFVLLPIVKSRKKSVFTIPKNYKQLQANERKEAILSVADEVPSIIQFSNDYRDPGIGSEALLANLITNCYRKWGNDIIINPTINKMRNSRIRNMIFLDDLVGSGDRFIKFYMKIFSHPSLKSWKSSKYLNFTLICYSMTEIAFKRIKAINPEIRIIRYIKCPTLDNINSLTSSQKSIIERTCKKYSKKFPAFALGYEETKALLIFEHSAPNNIPGLLFKRINKKIPALFPNRSIPHELKNNFIDTDSAI</sequence>
<name>A0ABV5BTX1_9LEPT</name>
<evidence type="ECO:0000313" key="2">
    <source>
        <dbReference type="EMBL" id="MFB5738772.1"/>
    </source>
</evidence>
<keyword evidence="3" id="KW-1185">Reference proteome</keyword>
<accession>A0ABV5BTX1</accession>
<evidence type="ECO:0000313" key="3">
    <source>
        <dbReference type="Proteomes" id="UP001580391"/>
    </source>
</evidence>
<organism evidence="2 3">
    <name type="scientific">Leptospira wolffii</name>
    <dbReference type="NCBI Taxonomy" id="409998"/>
    <lineage>
        <taxon>Bacteria</taxon>
        <taxon>Pseudomonadati</taxon>
        <taxon>Spirochaetota</taxon>
        <taxon>Spirochaetia</taxon>
        <taxon>Leptospirales</taxon>
        <taxon>Leptospiraceae</taxon>
        <taxon>Leptospira</taxon>
    </lineage>
</organism>
<reference evidence="2 3" key="1">
    <citation type="submission" date="2024-09" db="EMBL/GenBank/DDBJ databases">
        <title>Taxonomic and Genotyping Characterization of Leptospira Strains isolated from Multiple Sources in Colombia highlights the importance of intermediate species.</title>
        <authorList>
            <person name="Torres Higuera L."/>
            <person name="Rojas Tapias D."/>
            <person name="Jimenez Velasquez S."/>
            <person name="Renjifo Ibanez C."/>
        </authorList>
    </citation>
    <scope>NUCLEOTIDE SEQUENCE [LARGE SCALE GENOMIC DNA]</scope>
    <source>
        <strain evidence="2 3">Lep080</strain>
    </source>
</reference>
<dbReference type="RefSeq" id="WP_375517881.1">
    <property type="nucleotide sequence ID" value="NZ_JBHILJ010000042.1"/>
</dbReference>
<comment type="caution">
    <text evidence="2">The sequence shown here is derived from an EMBL/GenBank/DDBJ whole genome shotgun (WGS) entry which is preliminary data.</text>
</comment>
<protein>
    <recommendedName>
        <fullName evidence="1">PRTase-CE domain-containing protein</fullName>
    </recommendedName>
</protein>